<feature type="region of interest" description="Disordered" evidence="6">
    <location>
        <begin position="1541"/>
        <end position="1583"/>
    </location>
</feature>
<dbReference type="InterPro" id="IPR012337">
    <property type="entry name" value="RNaseH-like_sf"/>
</dbReference>
<keyword evidence="4" id="KW-0378">Hydrolase</keyword>
<dbReference type="SUPFAM" id="SSF53098">
    <property type="entry name" value="Ribonuclease H-like"/>
    <property type="match status" value="1"/>
</dbReference>
<accession>A0A6L2NEC8</accession>
<organism evidence="8">
    <name type="scientific">Tanacetum cinerariifolium</name>
    <name type="common">Dalmatian daisy</name>
    <name type="synonym">Chrysanthemum cinerariifolium</name>
    <dbReference type="NCBI Taxonomy" id="118510"/>
    <lineage>
        <taxon>Eukaryota</taxon>
        <taxon>Viridiplantae</taxon>
        <taxon>Streptophyta</taxon>
        <taxon>Embryophyta</taxon>
        <taxon>Tracheophyta</taxon>
        <taxon>Spermatophyta</taxon>
        <taxon>Magnoliopsida</taxon>
        <taxon>eudicotyledons</taxon>
        <taxon>Gunneridae</taxon>
        <taxon>Pentapetalae</taxon>
        <taxon>asterids</taxon>
        <taxon>campanulids</taxon>
        <taxon>Asterales</taxon>
        <taxon>Asteraceae</taxon>
        <taxon>Asteroideae</taxon>
        <taxon>Anthemideae</taxon>
        <taxon>Anthemidinae</taxon>
        <taxon>Tanacetum</taxon>
    </lineage>
</organism>
<dbReference type="SUPFAM" id="SSF56672">
    <property type="entry name" value="DNA/RNA polymerases"/>
    <property type="match status" value="1"/>
</dbReference>
<dbReference type="InterPro" id="IPR043502">
    <property type="entry name" value="DNA/RNA_pol_sf"/>
</dbReference>
<feature type="domain" description="Integrase catalytic" evidence="7">
    <location>
        <begin position="735"/>
        <end position="826"/>
    </location>
</feature>
<evidence type="ECO:0000256" key="4">
    <source>
        <dbReference type="ARBA" id="ARBA00022801"/>
    </source>
</evidence>
<dbReference type="InterPro" id="IPR001584">
    <property type="entry name" value="Integrase_cat-core"/>
</dbReference>
<dbReference type="Pfam" id="PF25597">
    <property type="entry name" value="SH3_retrovirus"/>
    <property type="match status" value="1"/>
</dbReference>
<evidence type="ECO:0000256" key="6">
    <source>
        <dbReference type="SAM" id="MobiDB-lite"/>
    </source>
</evidence>
<dbReference type="PROSITE" id="PS50994">
    <property type="entry name" value="INTEGRASE"/>
    <property type="match status" value="1"/>
</dbReference>
<dbReference type="CDD" id="cd09272">
    <property type="entry name" value="RNase_HI_RT_Ty1"/>
    <property type="match status" value="1"/>
</dbReference>
<feature type="region of interest" description="Disordered" evidence="6">
    <location>
        <begin position="1603"/>
        <end position="1634"/>
    </location>
</feature>
<evidence type="ECO:0000313" key="8">
    <source>
        <dbReference type="EMBL" id="GEU84626.1"/>
    </source>
</evidence>
<dbReference type="Pfam" id="PF22936">
    <property type="entry name" value="Pol_BBD"/>
    <property type="match status" value="1"/>
</dbReference>
<dbReference type="GO" id="GO:0003676">
    <property type="term" value="F:nucleic acid binding"/>
    <property type="evidence" value="ECO:0007669"/>
    <property type="project" value="InterPro"/>
</dbReference>
<dbReference type="GO" id="GO:0004190">
    <property type="term" value="F:aspartic-type endopeptidase activity"/>
    <property type="evidence" value="ECO:0007669"/>
    <property type="project" value="UniProtKB-KW"/>
</dbReference>
<dbReference type="GO" id="GO:0046872">
    <property type="term" value="F:metal ion binding"/>
    <property type="evidence" value="ECO:0007669"/>
    <property type="project" value="UniProtKB-KW"/>
</dbReference>
<dbReference type="InterPro" id="IPR054722">
    <property type="entry name" value="PolX-like_BBD"/>
</dbReference>
<keyword evidence="2" id="KW-0479">Metal-binding</keyword>
<dbReference type="InterPro" id="IPR013103">
    <property type="entry name" value="RVT_2"/>
</dbReference>
<evidence type="ECO:0000256" key="2">
    <source>
        <dbReference type="ARBA" id="ARBA00022723"/>
    </source>
</evidence>
<evidence type="ECO:0000256" key="3">
    <source>
        <dbReference type="ARBA" id="ARBA00022750"/>
    </source>
</evidence>
<feature type="coiled-coil region" evidence="5">
    <location>
        <begin position="145"/>
        <end position="222"/>
    </location>
</feature>
<dbReference type="InterPro" id="IPR036397">
    <property type="entry name" value="RNaseH_sf"/>
</dbReference>
<dbReference type="PANTHER" id="PTHR42648">
    <property type="entry name" value="TRANSPOSASE, PUTATIVE-RELATED"/>
    <property type="match status" value="1"/>
</dbReference>
<dbReference type="Pfam" id="PF00665">
    <property type="entry name" value="rve"/>
    <property type="match status" value="1"/>
</dbReference>
<sequence length="1634" mass="185636">MLKQCTKPKRKRDDAWFKDKELLIQAQANGQILHEEELEFLADPGIAEAQTTQYVITNNAAYQADDLDAYDSDCDEINSAKIALMANLSHYGSDNLAEVHNPDNVTNNVLNQAVQTMLISKQSNIMNQSKTEINIDSNIIPYSQYVRQKSVNESLTAELERYKDQVRILKEGNNVDIISDSCAQSMEIDNLKQTLSEHLKEKESLKQTITLLKNDFQKEESRNIDRELALEKQLEPKLYDGSVIHITNAIVIRDSEETLMLKEESHFKMLQKQKDPMMSEKKVNTKPVDYAALNQLSQDFETRFVPQTELSAEQVFWSQNSMNSKEPNLSTRPTQVEVPKKLPKVSMVNSILKKLKYHLARFDVEKVLVITALKDTLKKLKGKVVVNEAVTLHPIDPELLKIDVAPLAPKLQNNRTAHYDYLKHTQEETATLRELVKNERLLNPLNTSLDYVCDKLMAVTLVNKTKKIRFTEPITSSGNTPIKTASSSNVVSNKPMPSSTGVNLPTSASGSQPSGNTKKDRIQQTRSRAKKNKLEVYPRNLRTSLQNKKSVVNTKYIASVPNSKLNVNSDLQCATCNGCLFSDNHDSCVLEFINSVNARNAYPLTSITTTAKVPLRKPIPLESNTSKPVVVQIVLWYLDSGCSKHMTGDRFQLTNFVNKFLGTVKFDSDHLGKIMGYGDYKIGNVSILRVYFVEGLRHNLFSIRQFCDLDLEDHLCSACAMGKSKKKSHKSKSKDTNQENLYLLHMDLCGPMHVESVNGNKYILVIVDDYSRFTWVKCLRSNDEATYLIIRFLKMIQVRLKVPVYRIQTDNETEFVNQTLHEYYEQKPYELLHNKLSDLSFLHVFGALCYPTNDNENLGKLQPKADIGIFISYAPTKKAFWIYNQRTRRILETIYVDFDEMTAMAYEQSSSGPALQEITPETISSGLVPKPTSLKPFVPPSRNEWDLLFQPMFDELLTPPPSVDPQLLKSLLQSMNKSQTTPETQPPVIPNDVKEGNHDIEVAHMGNDPLFGMPIPEVASDQSSSTVSSHTIMHPGHQIPQHNSKWTKDHLLDNIIGQLARPVSTRLQLHEQALFCYYDVFLTSVKPKTYTDALIQSCWIEAMQEKLNEFKRLKVWELIPRSDKVMVITLKWIYKVELDELRGILKNKDRLVARGYRQEEGIDFEESFVSVARLEAIRIFLANAAHKNIVVYQMDVKTAFLNGNLREEVYVSQPDRFVDPDNPNRVYKLKKALYGLKQAPRAWYDMLSSFLISQDFSKGLVDPTLFIRRNGNDLLLVEIYVDDIIFAASTPELCDFPKGIFINQSKYALESLKKYSFESCDPLDTPMVEKSKLDEDKEGKAIDSSHYCDADHAGYQDTRRSTSGSLQFLGDRLISWSSKRYHFIEEHVENGVIELYFVNMEYQLADLFTKALGRERIEFLINKLGTATVHHHSIRFKMDNKKRIVNLEYFREMLHICPRLPGQTFDELSFEKENLAFLRFFGHSGEIRKLTDVNINKLHLPWRSFTAVINKCLSGKSIGYDSLRNSEAYKEYYAIASGATPPKTKASFRKTKSSSETTITPPTAAGTRLSTSAKGKQPAKSSKAKGLSVLSEVVMTEAEQMKLGTKRSLQQPHISQASRSGADGGTVIIPGVPD</sequence>
<dbReference type="GO" id="GO:0015074">
    <property type="term" value="P:DNA integration"/>
    <property type="evidence" value="ECO:0007669"/>
    <property type="project" value="InterPro"/>
</dbReference>
<feature type="compositionally biased region" description="Polar residues" evidence="6">
    <location>
        <begin position="1607"/>
        <end position="1619"/>
    </location>
</feature>
<evidence type="ECO:0000259" key="7">
    <source>
        <dbReference type="PROSITE" id="PS50994"/>
    </source>
</evidence>
<proteinExistence type="predicted"/>
<feature type="compositionally biased region" description="Polar residues" evidence="6">
    <location>
        <begin position="473"/>
        <end position="516"/>
    </location>
</feature>
<keyword evidence="1" id="KW-0645">Protease</keyword>
<dbReference type="Pfam" id="PF07727">
    <property type="entry name" value="RVT_2"/>
    <property type="match status" value="1"/>
</dbReference>
<dbReference type="GO" id="GO:0006508">
    <property type="term" value="P:proteolysis"/>
    <property type="evidence" value="ECO:0007669"/>
    <property type="project" value="UniProtKB-KW"/>
</dbReference>
<comment type="caution">
    <text evidence="8">The sequence shown here is derived from an EMBL/GenBank/DDBJ whole genome shotgun (WGS) entry which is preliminary data.</text>
</comment>
<name>A0A6L2NEC8_TANCI</name>
<gene>
    <name evidence="8" type="ORF">Tci_056604</name>
</gene>
<dbReference type="EMBL" id="BKCJ010008936">
    <property type="protein sequence ID" value="GEU84626.1"/>
    <property type="molecule type" value="Genomic_DNA"/>
</dbReference>
<dbReference type="Gene3D" id="3.30.420.10">
    <property type="entry name" value="Ribonuclease H-like superfamily/Ribonuclease H"/>
    <property type="match status" value="1"/>
</dbReference>
<evidence type="ECO:0000256" key="1">
    <source>
        <dbReference type="ARBA" id="ARBA00022670"/>
    </source>
</evidence>
<dbReference type="PANTHER" id="PTHR42648:SF18">
    <property type="entry name" value="RETROTRANSPOSON, UNCLASSIFIED-LIKE PROTEIN"/>
    <property type="match status" value="1"/>
</dbReference>
<reference evidence="8" key="1">
    <citation type="journal article" date="2019" name="Sci. Rep.">
        <title>Draft genome of Tanacetum cinerariifolium, the natural source of mosquito coil.</title>
        <authorList>
            <person name="Yamashiro T."/>
            <person name="Shiraishi A."/>
            <person name="Satake H."/>
            <person name="Nakayama K."/>
        </authorList>
    </citation>
    <scope>NUCLEOTIDE SEQUENCE</scope>
</reference>
<dbReference type="InterPro" id="IPR057670">
    <property type="entry name" value="SH3_retrovirus"/>
</dbReference>
<evidence type="ECO:0000256" key="5">
    <source>
        <dbReference type="SAM" id="Coils"/>
    </source>
</evidence>
<protein>
    <recommendedName>
        <fullName evidence="7">Integrase catalytic domain-containing protein</fullName>
    </recommendedName>
</protein>
<feature type="region of interest" description="Disordered" evidence="6">
    <location>
        <begin position="473"/>
        <end position="532"/>
    </location>
</feature>
<keyword evidence="5" id="KW-0175">Coiled coil</keyword>
<dbReference type="InterPro" id="IPR039537">
    <property type="entry name" value="Retrotran_Ty1/copia-like"/>
</dbReference>
<keyword evidence="3" id="KW-0064">Aspartyl protease</keyword>